<evidence type="ECO:0000313" key="1">
    <source>
        <dbReference type="EMBL" id="GFX99393.1"/>
    </source>
</evidence>
<accession>A0A8X6V9I3</accession>
<protein>
    <recommendedName>
        <fullName evidence="3">Reverse transcriptase domain-containing protein</fullName>
    </recommendedName>
</protein>
<dbReference type="PANTHER" id="PTHR47331:SF1">
    <property type="entry name" value="GAG-LIKE PROTEIN"/>
    <property type="match status" value="1"/>
</dbReference>
<reference evidence="1" key="1">
    <citation type="submission" date="2020-08" db="EMBL/GenBank/DDBJ databases">
        <title>Multicomponent nature underlies the extraordinary mechanical properties of spider dragline silk.</title>
        <authorList>
            <person name="Kono N."/>
            <person name="Nakamura H."/>
            <person name="Mori M."/>
            <person name="Yoshida Y."/>
            <person name="Ohtoshi R."/>
            <person name="Malay A.D."/>
            <person name="Moran D.A.P."/>
            <person name="Tomita M."/>
            <person name="Numata K."/>
            <person name="Arakawa K."/>
        </authorList>
    </citation>
    <scope>NUCLEOTIDE SEQUENCE</scope>
</reference>
<comment type="caution">
    <text evidence="1">The sequence shown here is derived from an EMBL/GenBank/DDBJ whole genome shotgun (WGS) entry which is preliminary data.</text>
</comment>
<dbReference type="Proteomes" id="UP000887159">
    <property type="component" value="Unassembled WGS sequence"/>
</dbReference>
<dbReference type="InterPro" id="IPR043502">
    <property type="entry name" value="DNA/RNA_pol_sf"/>
</dbReference>
<dbReference type="GO" id="GO:0071897">
    <property type="term" value="P:DNA biosynthetic process"/>
    <property type="evidence" value="ECO:0007669"/>
    <property type="project" value="UniProtKB-ARBA"/>
</dbReference>
<dbReference type="AlphaFoldDB" id="A0A8X6V9I3"/>
<evidence type="ECO:0000313" key="2">
    <source>
        <dbReference type="Proteomes" id="UP000887159"/>
    </source>
</evidence>
<organism evidence="1 2">
    <name type="scientific">Trichonephila clavipes</name>
    <name type="common">Golden silk orbweaver</name>
    <name type="synonym">Nephila clavipes</name>
    <dbReference type="NCBI Taxonomy" id="2585209"/>
    <lineage>
        <taxon>Eukaryota</taxon>
        <taxon>Metazoa</taxon>
        <taxon>Ecdysozoa</taxon>
        <taxon>Arthropoda</taxon>
        <taxon>Chelicerata</taxon>
        <taxon>Arachnida</taxon>
        <taxon>Araneae</taxon>
        <taxon>Araneomorphae</taxon>
        <taxon>Entelegynae</taxon>
        <taxon>Araneoidea</taxon>
        <taxon>Nephilidae</taxon>
        <taxon>Trichonephila</taxon>
    </lineage>
</organism>
<proteinExistence type="predicted"/>
<evidence type="ECO:0008006" key="3">
    <source>
        <dbReference type="Google" id="ProtNLM"/>
    </source>
</evidence>
<keyword evidence="2" id="KW-1185">Reference proteome</keyword>
<name>A0A8X6V9I3_TRICX</name>
<sequence>MAPKELSELTVFNRRKAHLLGQITRIRNSLENVDSPLNQVEIRTKLASLSEVKAKIDKLRTGSYRVLSDEELMDFEASLDTMEVDADNLEEAIGIKAESSCDPDDQAMQHFKSSVRFNSGRYEVGFPWKGHVQELNDNFSVAEKRVKSLTRRFIRDPTLYIQYSEILKEYESQGIIERVLETEKPTDRAVFYLPHQAVFRQESLTTKMCIVFDASSHEDGQPSLNDCIWSDIKSNQTDQYKFQVYRFKRVMFGVNVSPFLLSATIKHHIENYREQYPAATEMLDTCLYVDDVISGADDISQALKVSKGC</sequence>
<dbReference type="EMBL" id="BMAU01021210">
    <property type="protein sequence ID" value="GFX99393.1"/>
    <property type="molecule type" value="Genomic_DNA"/>
</dbReference>
<dbReference type="SUPFAM" id="SSF56672">
    <property type="entry name" value="DNA/RNA polymerases"/>
    <property type="match status" value="1"/>
</dbReference>
<gene>
    <name evidence="1" type="primary">AVEN_234536_1</name>
    <name evidence="1" type="ORF">TNCV_3023241</name>
</gene>
<dbReference type="PANTHER" id="PTHR47331">
    <property type="entry name" value="PHD-TYPE DOMAIN-CONTAINING PROTEIN"/>
    <property type="match status" value="1"/>
</dbReference>